<dbReference type="SUPFAM" id="SSF49899">
    <property type="entry name" value="Concanavalin A-like lectins/glucanases"/>
    <property type="match status" value="1"/>
</dbReference>
<reference evidence="6 7" key="1">
    <citation type="submission" date="2023-05" db="EMBL/GenBank/DDBJ databases">
        <authorList>
            <person name="Zhang X."/>
        </authorList>
    </citation>
    <scope>NUCLEOTIDE SEQUENCE [LARGE SCALE GENOMIC DNA]</scope>
    <source>
        <strain evidence="6 7">DM2B3-1</strain>
    </source>
</reference>
<organism evidence="6 7">
    <name type="scientific">Xanthocytophaga flava</name>
    <dbReference type="NCBI Taxonomy" id="3048013"/>
    <lineage>
        <taxon>Bacteria</taxon>
        <taxon>Pseudomonadati</taxon>
        <taxon>Bacteroidota</taxon>
        <taxon>Cytophagia</taxon>
        <taxon>Cytophagales</taxon>
        <taxon>Rhodocytophagaceae</taxon>
        <taxon>Xanthocytophaga</taxon>
    </lineage>
</organism>
<dbReference type="Proteomes" id="UP001228581">
    <property type="component" value="Unassembled WGS sequence"/>
</dbReference>
<evidence type="ECO:0000256" key="3">
    <source>
        <dbReference type="ARBA" id="ARBA00022801"/>
    </source>
</evidence>
<dbReference type="InterPro" id="IPR050738">
    <property type="entry name" value="Sulfatase"/>
</dbReference>
<comment type="similarity">
    <text evidence="1">Belongs to the sulfatase family.</text>
</comment>
<dbReference type="Gene3D" id="3.30.1120.10">
    <property type="match status" value="1"/>
</dbReference>
<evidence type="ECO:0000256" key="4">
    <source>
        <dbReference type="ARBA" id="ARBA00022837"/>
    </source>
</evidence>
<accession>A0ABT7CMB9</accession>
<evidence type="ECO:0000256" key="2">
    <source>
        <dbReference type="ARBA" id="ARBA00022723"/>
    </source>
</evidence>
<sequence>MRNLLFVLSRRWVMLTGILGIYSLPLVAQHDPVQPYQGKIGKTLRETTLWAPEKEKAPKDAPNIIWILLDDVGFGASSAFGGLIETLTIDALANNGLRYTNFHTTGLCTPTRAALLTGRNAHSVGMGHHADFSIGAPGYSGEIPFEAGTVAEIFRENGYNTYALGKWHSTHPDIATAAGPYNRWPTGRGFDHFYGFVSGSTDQWHPQLVEENNPINIEPNTHHLNELLTNKAISYIANQKSADAEKPFFLYFAPGATHAPHQVAKEWSDRYRGKFDQGWDKYREAVFKRQQALGLLPRNAVLPPRQTGVKAWETLTADEKKVFARFMEVYAGFLSYTDYEIGRIVSYLKQNDLLNNTLIVLMIGDNGGSKEGTYTGTIGFADKSQGEDISFLLSQYDKIGTEYTAPNYPLGWSQATNTPFRYWKSDVNAEGASHNPLILYYPNRIKEKGLRTQYSHVVDILPTTIELTGVKNPDFINGYQQRPIQGISLVYSIADAKAATRHTIQYYELHGGRSIYKDGWKASVYHPRNMFGEAKVTDINFNPPDFSQDRWELYNLNEDWTETKDLVASNPQKLEELKALFDREADVNKVYPLRNFKEGVVAPEVHAKTVIYQGTTTKTRVPVGKGSVSIISAIELPKQNAEGVIFANGGLQGGTSLYILNGKLHYTLTDGIKEVTLTSTTPLVAGKNTIRIDFTNTSAVVLSVNNQHAAEQSIASKTKYLASIASEGISVGKDLNAPVSKVYPGPYPFTGIVSKIVIEQKVEPTN</sequence>
<dbReference type="SUPFAM" id="SSF53649">
    <property type="entry name" value="Alkaline phosphatase-like"/>
    <property type="match status" value="1"/>
</dbReference>
<dbReference type="InterPro" id="IPR013320">
    <property type="entry name" value="ConA-like_dom_sf"/>
</dbReference>
<evidence type="ECO:0000256" key="1">
    <source>
        <dbReference type="ARBA" id="ARBA00008779"/>
    </source>
</evidence>
<feature type="domain" description="Sulfatase N-terminal" evidence="5">
    <location>
        <begin position="62"/>
        <end position="470"/>
    </location>
</feature>
<dbReference type="Pfam" id="PF00884">
    <property type="entry name" value="Sulfatase"/>
    <property type="match status" value="1"/>
</dbReference>
<dbReference type="PROSITE" id="PS00523">
    <property type="entry name" value="SULFATASE_1"/>
    <property type="match status" value="1"/>
</dbReference>
<evidence type="ECO:0000313" key="6">
    <source>
        <dbReference type="EMBL" id="MDJ1493809.1"/>
    </source>
</evidence>
<dbReference type="InterPro" id="IPR000917">
    <property type="entry name" value="Sulfatase_N"/>
</dbReference>
<keyword evidence="3" id="KW-0378">Hydrolase</keyword>
<proteinExistence type="inferred from homology"/>
<dbReference type="CDD" id="cd16025">
    <property type="entry name" value="PAS_like"/>
    <property type="match status" value="1"/>
</dbReference>
<keyword evidence="4" id="KW-0106">Calcium</keyword>
<evidence type="ECO:0000313" key="7">
    <source>
        <dbReference type="Proteomes" id="UP001228581"/>
    </source>
</evidence>
<dbReference type="PANTHER" id="PTHR42693">
    <property type="entry name" value="ARYLSULFATASE FAMILY MEMBER"/>
    <property type="match status" value="1"/>
</dbReference>
<gene>
    <name evidence="6" type="ORF">QNI19_12780</name>
</gene>
<dbReference type="Gene3D" id="2.60.120.200">
    <property type="match status" value="1"/>
</dbReference>
<dbReference type="InterPro" id="IPR017850">
    <property type="entry name" value="Alkaline_phosphatase_core_sf"/>
</dbReference>
<name>A0ABT7CMB9_9BACT</name>
<dbReference type="EMBL" id="JASJOT010000007">
    <property type="protein sequence ID" value="MDJ1493809.1"/>
    <property type="molecule type" value="Genomic_DNA"/>
</dbReference>
<evidence type="ECO:0000259" key="5">
    <source>
        <dbReference type="Pfam" id="PF00884"/>
    </source>
</evidence>
<keyword evidence="7" id="KW-1185">Reference proteome</keyword>
<dbReference type="Gene3D" id="3.40.720.10">
    <property type="entry name" value="Alkaline Phosphatase, subunit A"/>
    <property type="match status" value="1"/>
</dbReference>
<comment type="caution">
    <text evidence="6">The sequence shown here is derived from an EMBL/GenBank/DDBJ whole genome shotgun (WGS) entry which is preliminary data.</text>
</comment>
<dbReference type="InterPro" id="IPR024607">
    <property type="entry name" value="Sulfatase_CS"/>
</dbReference>
<protein>
    <submittedName>
        <fullName evidence="6">Arylsulfatase</fullName>
    </submittedName>
</protein>
<keyword evidence="2" id="KW-0479">Metal-binding</keyword>
<dbReference type="PANTHER" id="PTHR42693:SF43">
    <property type="entry name" value="BLL2667 PROTEIN"/>
    <property type="match status" value="1"/>
</dbReference>